<reference evidence="1" key="1">
    <citation type="journal article" date="2022" name="Arch. Microbiol.">
        <title>Bacteroides muris sp. nov. isolated from the cecum of wild-derived house mice.</title>
        <authorList>
            <person name="Fokt H."/>
            <person name="Unni R."/>
            <person name="Repnik U."/>
            <person name="Schmitz R.A."/>
            <person name="Bramkamp M."/>
            <person name="Baines J.F."/>
            <person name="Unterweger D."/>
        </authorList>
    </citation>
    <scope>NUCLEOTIDE SEQUENCE</scope>
    <source>
        <strain evidence="1">KH365_2</strain>
    </source>
</reference>
<accession>A0A9X2NU41</accession>
<proteinExistence type="predicted"/>
<evidence type="ECO:0000313" key="1">
    <source>
        <dbReference type="EMBL" id="MCR6505256.1"/>
    </source>
</evidence>
<name>A0A9X2NU41_9BACE</name>
<dbReference type="EMBL" id="JAMZED010000025">
    <property type="protein sequence ID" value="MCR6505256.1"/>
    <property type="molecule type" value="Genomic_DNA"/>
</dbReference>
<sequence length="67" mass="7863">MNYVNKRYKETAQLMRINKQAQATGILKEYIILLSDYEGQGIEGAEKEWTDKEIGWANRTLDRISRI</sequence>
<keyword evidence="2" id="KW-1185">Reference proteome</keyword>
<evidence type="ECO:0000313" key="2">
    <source>
        <dbReference type="Proteomes" id="UP001143192"/>
    </source>
</evidence>
<reference evidence="1" key="2">
    <citation type="submission" date="2022-04" db="EMBL/GenBank/DDBJ databases">
        <authorList>
            <person name="Fokt H."/>
            <person name="Baines J."/>
        </authorList>
    </citation>
    <scope>NUCLEOTIDE SEQUENCE</scope>
    <source>
        <strain evidence="1">KH365_2</strain>
    </source>
</reference>
<gene>
    <name evidence="1" type="ORF">M1B79_11390</name>
</gene>
<dbReference type="AlphaFoldDB" id="A0A9X2NU41"/>
<organism evidence="1 2">
    <name type="scientific">Bacteroides muris</name>
    <name type="common">ex Fokt et al. 2023</name>
    <dbReference type="NCBI Taxonomy" id="2937417"/>
    <lineage>
        <taxon>Bacteria</taxon>
        <taxon>Pseudomonadati</taxon>
        <taxon>Bacteroidota</taxon>
        <taxon>Bacteroidia</taxon>
        <taxon>Bacteroidales</taxon>
        <taxon>Bacteroidaceae</taxon>
        <taxon>Bacteroides</taxon>
    </lineage>
</organism>
<dbReference type="Proteomes" id="UP001143192">
    <property type="component" value="Unassembled WGS sequence"/>
</dbReference>
<protein>
    <submittedName>
        <fullName evidence="1">Uncharacterized protein</fullName>
    </submittedName>
</protein>
<comment type="caution">
    <text evidence="1">The sequence shown here is derived from an EMBL/GenBank/DDBJ whole genome shotgun (WGS) entry which is preliminary data.</text>
</comment>
<dbReference type="RefSeq" id="WP_246866935.1">
    <property type="nucleotide sequence ID" value="NZ_JAMZED010000025.1"/>
</dbReference>